<evidence type="ECO:0000313" key="2">
    <source>
        <dbReference type="EMBL" id="MFN2976370.1"/>
    </source>
</evidence>
<dbReference type="RefSeq" id="WP_263412150.1">
    <property type="nucleotide sequence ID" value="NZ_BAABBH010000001.1"/>
</dbReference>
<evidence type="ECO:0000313" key="3">
    <source>
        <dbReference type="Proteomes" id="UP001634747"/>
    </source>
</evidence>
<evidence type="ECO:0000256" key="1">
    <source>
        <dbReference type="SAM" id="SignalP"/>
    </source>
</evidence>
<reference evidence="2 3" key="1">
    <citation type="submission" date="2024-12" db="EMBL/GenBank/DDBJ databases">
        <authorList>
            <person name="Lee Y."/>
        </authorList>
    </citation>
    <scope>NUCLEOTIDE SEQUENCE [LARGE SCALE GENOMIC DNA]</scope>
    <source>
        <strain evidence="2 3">03SUJ4</strain>
    </source>
</reference>
<keyword evidence="1" id="KW-0732">Signal</keyword>
<sequence>MFRTLSFATLAIAAAVASVSARAQATQPPMDTNPIDVRTAAQIDKQAHEFLEQARTKPDGAVSTTLERYPGHLTMLTARTKPGGAELHKNWNDFFFVLDGEATEVTGGTIEDAKETTPGEIRGKRVVGGTEHPMHKGDVIHIAPGTPHQTVVPEGKYFLYYVVKVQVPDAAAASN</sequence>
<dbReference type="EMBL" id="JBJYXY010000001">
    <property type="protein sequence ID" value="MFN2976370.1"/>
    <property type="molecule type" value="Genomic_DNA"/>
</dbReference>
<accession>A0ABW9KKQ1</accession>
<name>A0ABW9KKQ1_9BACT</name>
<proteinExistence type="predicted"/>
<feature type="chain" id="PRO_5046835443" evidence="1">
    <location>
        <begin position="26"/>
        <end position="175"/>
    </location>
</feature>
<dbReference type="InterPro" id="IPR011051">
    <property type="entry name" value="RmlC_Cupin_sf"/>
</dbReference>
<dbReference type="InterPro" id="IPR014710">
    <property type="entry name" value="RmlC-like_jellyroll"/>
</dbReference>
<organism evidence="2 3">
    <name type="scientific">Terriglobus aquaticus</name>
    <dbReference type="NCBI Taxonomy" id="940139"/>
    <lineage>
        <taxon>Bacteria</taxon>
        <taxon>Pseudomonadati</taxon>
        <taxon>Acidobacteriota</taxon>
        <taxon>Terriglobia</taxon>
        <taxon>Terriglobales</taxon>
        <taxon>Acidobacteriaceae</taxon>
        <taxon>Terriglobus</taxon>
    </lineage>
</organism>
<keyword evidence="3" id="KW-1185">Reference proteome</keyword>
<feature type="signal peptide" evidence="1">
    <location>
        <begin position="1"/>
        <end position="25"/>
    </location>
</feature>
<dbReference type="SUPFAM" id="SSF51182">
    <property type="entry name" value="RmlC-like cupins"/>
    <property type="match status" value="1"/>
</dbReference>
<comment type="caution">
    <text evidence="2">The sequence shown here is derived from an EMBL/GenBank/DDBJ whole genome shotgun (WGS) entry which is preliminary data.</text>
</comment>
<gene>
    <name evidence="2" type="ORF">ACK2TP_11410</name>
</gene>
<protein>
    <submittedName>
        <fullName evidence="2">Cupin domain-containing protein</fullName>
    </submittedName>
</protein>
<dbReference type="Gene3D" id="2.60.120.10">
    <property type="entry name" value="Jelly Rolls"/>
    <property type="match status" value="1"/>
</dbReference>
<dbReference type="Proteomes" id="UP001634747">
    <property type="component" value="Unassembled WGS sequence"/>
</dbReference>